<protein>
    <submittedName>
        <fullName evidence="1">Uncharacterized protein</fullName>
    </submittedName>
</protein>
<evidence type="ECO:0000313" key="1">
    <source>
        <dbReference type="EMBL" id="KEQ17361.1"/>
    </source>
</evidence>
<evidence type="ECO:0000313" key="2">
    <source>
        <dbReference type="Proteomes" id="UP000028073"/>
    </source>
</evidence>
<dbReference type="EMBL" id="JOKH01000003">
    <property type="protein sequence ID" value="KEQ17361.1"/>
    <property type="molecule type" value="Genomic_DNA"/>
</dbReference>
<name>A0A081NFY8_9GAMM</name>
<keyword evidence="2" id="KW-1185">Reference proteome</keyword>
<gene>
    <name evidence="1" type="ORF">GZ78_16300</name>
</gene>
<accession>A0A081NFY8</accession>
<dbReference type="AlphaFoldDB" id="A0A081NFY8"/>
<reference evidence="1 2" key="1">
    <citation type="submission" date="2014-06" db="EMBL/GenBank/DDBJ databases">
        <title>Whole Genome Sequences of Three Symbiotic Endozoicomonas Bacteria.</title>
        <authorList>
            <person name="Neave M.J."/>
            <person name="Apprill A."/>
            <person name="Voolstra C.R."/>
        </authorList>
    </citation>
    <scope>NUCLEOTIDE SEQUENCE [LARGE SCALE GENOMIC DNA]</scope>
    <source>
        <strain evidence="1 2">DSM 25634</strain>
    </source>
</reference>
<proteinExistence type="predicted"/>
<comment type="caution">
    <text evidence="1">The sequence shown here is derived from an EMBL/GenBank/DDBJ whole genome shotgun (WGS) entry which is preliminary data.</text>
</comment>
<organism evidence="1 2">
    <name type="scientific">Endozoicomonas numazuensis</name>
    <dbReference type="NCBI Taxonomy" id="1137799"/>
    <lineage>
        <taxon>Bacteria</taxon>
        <taxon>Pseudomonadati</taxon>
        <taxon>Pseudomonadota</taxon>
        <taxon>Gammaproteobacteria</taxon>
        <taxon>Oceanospirillales</taxon>
        <taxon>Endozoicomonadaceae</taxon>
        <taxon>Endozoicomonas</taxon>
    </lineage>
</organism>
<sequence>MLNFHASPNGQVPVDESSATLGQFSVGSHGSEKSLTSKKDGLESELTAKRSLCARIAHPLTSTVRGIYNKTVTTALHAETTGYEKGGFLLGKPMKIIGGLCGLGYGVLTSLPMFAQGIARAYQGNFEKYEGSLKDTGKRQNFYRKETAISQLNATKPLWFKGSIGNAIEKMSVLKDNDGLRVVDGITKLDFMLNFYLLCSRGGLDLNDIVGEHPELREPLMVLLKAVEDESQVYQLINDCYLTGEPDVQNRNDHRQYVADVYAGRINLDSESKIRELRQSLKQN</sequence>
<dbReference type="Proteomes" id="UP000028073">
    <property type="component" value="Unassembled WGS sequence"/>
</dbReference>